<feature type="domain" description="Signal transduction histidine kinase subgroup 3 dimerisation and phosphoacceptor" evidence="5">
    <location>
        <begin position="187"/>
        <end position="265"/>
    </location>
</feature>
<evidence type="ECO:0000259" key="5">
    <source>
        <dbReference type="Pfam" id="PF07730"/>
    </source>
</evidence>
<evidence type="ECO:0000256" key="2">
    <source>
        <dbReference type="ARBA" id="ARBA00022777"/>
    </source>
</evidence>
<dbReference type="SUPFAM" id="SSF55874">
    <property type="entry name" value="ATPase domain of HSP90 chaperone/DNA topoisomerase II/histidine kinase"/>
    <property type="match status" value="1"/>
</dbReference>
<dbReference type="Proteomes" id="UP001152755">
    <property type="component" value="Unassembled WGS sequence"/>
</dbReference>
<evidence type="ECO:0000256" key="4">
    <source>
        <dbReference type="SAM" id="Phobius"/>
    </source>
</evidence>
<accession>A0A9X4LY39</accession>
<dbReference type="AlphaFoldDB" id="A0A9X4LY39"/>
<gene>
    <name evidence="6" type="ORF">NVS88_01975</name>
</gene>
<keyword evidence="1" id="KW-0808">Transferase</keyword>
<dbReference type="EMBL" id="JANRHA010000001">
    <property type="protein sequence ID" value="MDG3013322.1"/>
    <property type="molecule type" value="Genomic_DNA"/>
</dbReference>
<keyword evidence="3" id="KW-0902">Two-component regulatory system</keyword>
<dbReference type="GO" id="GO:0016020">
    <property type="term" value="C:membrane"/>
    <property type="evidence" value="ECO:0007669"/>
    <property type="project" value="InterPro"/>
</dbReference>
<organism evidence="6 7">
    <name type="scientific">Speluncibacter jeojiensis</name>
    <dbReference type="NCBI Taxonomy" id="2710754"/>
    <lineage>
        <taxon>Bacteria</taxon>
        <taxon>Bacillati</taxon>
        <taxon>Actinomycetota</taxon>
        <taxon>Actinomycetes</taxon>
        <taxon>Mycobacteriales</taxon>
        <taxon>Speluncibacteraceae</taxon>
        <taxon>Speluncibacter</taxon>
    </lineage>
</organism>
<evidence type="ECO:0000313" key="6">
    <source>
        <dbReference type="EMBL" id="MDG3013322.1"/>
    </source>
</evidence>
<dbReference type="InterPro" id="IPR011712">
    <property type="entry name" value="Sig_transdc_His_kin_sub3_dim/P"/>
</dbReference>
<keyword evidence="4" id="KW-0472">Membrane</keyword>
<feature type="transmembrane region" description="Helical" evidence="4">
    <location>
        <begin position="77"/>
        <end position="102"/>
    </location>
</feature>
<reference evidence="6" key="1">
    <citation type="submission" date="2022-08" db="EMBL/GenBank/DDBJ databases">
        <title>Genome analysis of Corynebacteriales strain.</title>
        <authorList>
            <person name="Lee S.D."/>
        </authorList>
    </citation>
    <scope>NUCLEOTIDE SEQUENCE</scope>
    <source>
        <strain evidence="6">D3-21</strain>
    </source>
</reference>
<protein>
    <submittedName>
        <fullName evidence="6">Histidine kinase</fullName>
    </submittedName>
</protein>
<dbReference type="Gene3D" id="3.30.565.10">
    <property type="entry name" value="Histidine kinase-like ATPase, C-terminal domain"/>
    <property type="match status" value="1"/>
</dbReference>
<name>A0A9X4LY39_9ACTN</name>
<keyword evidence="4" id="KW-1133">Transmembrane helix</keyword>
<dbReference type="InterPro" id="IPR050482">
    <property type="entry name" value="Sensor_HK_TwoCompSys"/>
</dbReference>
<dbReference type="PANTHER" id="PTHR24421:SF63">
    <property type="entry name" value="SENSOR HISTIDINE KINASE DESK"/>
    <property type="match status" value="1"/>
</dbReference>
<dbReference type="Gene3D" id="1.20.5.1930">
    <property type="match status" value="1"/>
</dbReference>
<dbReference type="GO" id="GO:0000155">
    <property type="term" value="F:phosphorelay sensor kinase activity"/>
    <property type="evidence" value="ECO:0007669"/>
    <property type="project" value="InterPro"/>
</dbReference>
<comment type="caution">
    <text evidence="6">The sequence shown here is derived from an EMBL/GenBank/DDBJ whole genome shotgun (WGS) entry which is preliminary data.</text>
</comment>
<dbReference type="GO" id="GO:0046983">
    <property type="term" value="F:protein dimerization activity"/>
    <property type="evidence" value="ECO:0007669"/>
    <property type="project" value="InterPro"/>
</dbReference>
<dbReference type="CDD" id="cd16917">
    <property type="entry name" value="HATPase_UhpB-NarQ-NarX-like"/>
    <property type="match status" value="1"/>
</dbReference>
<dbReference type="RefSeq" id="WP_332519036.1">
    <property type="nucleotide sequence ID" value="NZ_JANRHA010000001.1"/>
</dbReference>
<feature type="transmembrane region" description="Helical" evidence="4">
    <location>
        <begin position="122"/>
        <end position="139"/>
    </location>
</feature>
<proteinExistence type="predicted"/>
<keyword evidence="7" id="KW-1185">Reference proteome</keyword>
<dbReference type="Pfam" id="PF07730">
    <property type="entry name" value="HisKA_3"/>
    <property type="match status" value="1"/>
</dbReference>
<sequence length="388" mass="41128">MKAGEPAGVRRPINYGWLFSAIWLVYLWYPVCAVLDRPALWAKAVGVAAIVAFAVVFAATFARVTRYRRALNLEPPWWVWLSLVAMGALVVALVPLAGQTALTGTIYIATLATMTLPNRSGWSVAAGLVAAILLASAFMDGWESGGFFVVQLLLSAFAGWGVSMLILRNLELAQVREQLSALAVVAERERLGRDIHDILGHSLSVITIKAELAGRLLDSVRSDGSAGADSIDGDRARREIADVEALARQSLADVRRTVVGLRNVTLTGELAGARSALEAAGIAAQLPNSIDDVPERRRDLFAWALREGITNVVRHSGAGRCRVRLSAEVLEVADDGGGMSTAAWTGARATTEGTGLKGLQDRVDAAGGVLVLSRSDLGGVSLRVQVAG</sequence>
<dbReference type="PANTHER" id="PTHR24421">
    <property type="entry name" value="NITRATE/NITRITE SENSOR PROTEIN NARX-RELATED"/>
    <property type="match status" value="1"/>
</dbReference>
<evidence type="ECO:0000256" key="1">
    <source>
        <dbReference type="ARBA" id="ARBA00022679"/>
    </source>
</evidence>
<feature type="transmembrane region" description="Helical" evidence="4">
    <location>
        <begin position="146"/>
        <end position="167"/>
    </location>
</feature>
<keyword evidence="4" id="KW-0812">Transmembrane</keyword>
<dbReference type="InterPro" id="IPR036890">
    <property type="entry name" value="HATPase_C_sf"/>
</dbReference>
<feature type="transmembrane region" description="Helical" evidence="4">
    <location>
        <begin position="12"/>
        <end position="29"/>
    </location>
</feature>
<evidence type="ECO:0000313" key="7">
    <source>
        <dbReference type="Proteomes" id="UP001152755"/>
    </source>
</evidence>
<keyword evidence="2 6" id="KW-0418">Kinase</keyword>
<feature type="transmembrane region" description="Helical" evidence="4">
    <location>
        <begin position="41"/>
        <end position="65"/>
    </location>
</feature>
<evidence type="ECO:0000256" key="3">
    <source>
        <dbReference type="ARBA" id="ARBA00023012"/>
    </source>
</evidence>